<keyword evidence="2" id="KW-0472">Membrane</keyword>
<feature type="compositionally biased region" description="Polar residues" evidence="1">
    <location>
        <begin position="349"/>
        <end position="364"/>
    </location>
</feature>
<dbReference type="EMBL" id="KQ086067">
    <property type="protein sequence ID" value="KLO09068.1"/>
    <property type="molecule type" value="Genomic_DNA"/>
</dbReference>
<dbReference type="Proteomes" id="UP000053477">
    <property type="component" value="Unassembled WGS sequence"/>
</dbReference>
<feature type="compositionally biased region" description="Pro residues" evidence="1">
    <location>
        <begin position="163"/>
        <end position="174"/>
    </location>
</feature>
<proteinExistence type="predicted"/>
<feature type="transmembrane region" description="Helical" evidence="2">
    <location>
        <begin position="282"/>
        <end position="307"/>
    </location>
</feature>
<dbReference type="OrthoDB" id="3261666at2759"/>
<reference evidence="3 4" key="1">
    <citation type="submission" date="2015-04" db="EMBL/GenBank/DDBJ databases">
        <title>Complete genome sequence of Schizopora paradoxa KUC8140, a cosmopolitan wood degrader in East Asia.</title>
        <authorList>
            <consortium name="DOE Joint Genome Institute"/>
            <person name="Min B."/>
            <person name="Park H."/>
            <person name="Jang Y."/>
            <person name="Kim J.-J."/>
            <person name="Kim K.H."/>
            <person name="Pangilinan J."/>
            <person name="Lipzen A."/>
            <person name="Riley R."/>
            <person name="Grigoriev I.V."/>
            <person name="Spatafora J.W."/>
            <person name="Choi I.-G."/>
        </authorList>
    </citation>
    <scope>NUCLEOTIDE SEQUENCE [LARGE SCALE GENOMIC DNA]</scope>
    <source>
        <strain evidence="3 4">KUC8140</strain>
    </source>
</reference>
<gene>
    <name evidence="3" type="ORF">SCHPADRAFT_943924</name>
</gene>
<keyword evidence="2" id="KW-1133">Transmembrane helix</keyword>
<evidence type="ECO:0000313" key="4">
    <source>
        <dbReference type="Proteomes" id="UP000053477"/>
    </source>
</evidence>
<evidence type="ECO:0000313" key="3">
    <source>
        <dbReference type="EMBL" id="KLO09068.1"/>
    </source>
</evidence>
<protein>
    <submittedName>
        <fullName evidence="3">Uncharacterized protein</fullName>
    </submittedName>
</protein>
<evidence type="ECO:0000256" key="2">
    <source>
        <dbReference type="SAM" id="Phobius"/>
    </source>
</evidence>
<dbReference type="AlphaFoldDB" id="A0A0H2RHS4"/>
<feature type="region of interest" description="Disordered" evidence="1">
    <location>
        <begin position="1"/>
        <end position="122"/>
    </location>
</feature>
<dbReference type="InParanoid" id="A0A0H2RHS4"/>
<feature type="region of interest" description="Disordered" evidence="1">
    <location>
        <begin position="338"/>
        <end position="364"/>
    </location>
</feature>
<feature type="compositionally biased region" description="Acidic residues" evidence="1">
    <location>
        <begin position="84"/>
        <end position="95"/>
    </location>
</feature>
<evidence type="ECO:0000256" key="1">
    <source>
        <dbReference type="SAM" id="MobiDB-lite"/>
    </source>
</evidence>
<sequence length="401" mass="43403">MSQQPQPNRNAPLAGRPPFGTDEPDSIYDDSPQPTRRRMRQPQPEDNRPDSSYDMYDDYLKDDEQPSTRQSGYGDLGMGFLNGDMDDDDDSDDETLACPPDAKFGMKVDDKPPSPPLPAATISPNLQIVAPKPGYAAPVSALHDTLKSPEPSLSPVERDRPEMPIPSPHMPSPMSPSFSGLASPRAAFIPPTVPSTPHPLPPSTPITPQFARPRPPKTETSDVKFSDAGILRGKNEETLLPRRGEKGDDFWRRFSMVVKMEDTKKGQSSWWLKKTQSGKSRLSTGVWITGLAILAIIGAAIGIGWYVSHLHPSSAITPKALGGSESEGATLVVASTTASQSGEGAIGEGSSTSKHVSPTNTINNKRAEDIFPTAAIPEYVYHPVPTGVPSRHKRMARRVIS</sequence>
<dbReference type="STRING" id="27342.A0A0H2RHS4"/>
<keyword evidence="2" id="KW-0812">Transmembrane</keyword>
<organism evidence="3 4">
    <name type="scientific">Schizopora paradoxa</name>
    <dbReference type="NCBI Taxonomy" id="27342"/>
    <lineage>
        <taxon>Eukaryota</taxon>
        <taxon>Fungi</taxon>
        <taxon>Dikarya</taxon>
        <taxon>Basidiomycota</taxon>
        <taxon>Agaricomycotina</taxon>
        <taxon>Agaricomycetes</taxon>
        <taxon>Hymenochaetales</taxon>
        <taxon>Schizoporaceae</taxon>
        <taxon>Schizopora</taxon>
    </lineage>
</organism>
<accession>A0A0H2RHS4</accession>
<feature type="region of interest" description="Disordered" evidence="1">
    <location>
        <begin position="145"/>
        <end position="178"/>
    </location>
</feature>
<keyword evidence="4" id="KW-1185">Reference proteome</keyword>
<name>A0A0H2RHS4_9AGAM</name>